<gene>
    <name evidence="1" type="ORF">COT65_01575</name>
</gene>
<dbReference type="EMBL" id="PEZJ01000020">
    <property type="protein sequence ID" value="PIS13912.1"/>
    <property type="molecule type" value="Genomic_DNA"/>
</dbReference>
<dbReference type="Proteomes" id="UP000230033">
    <property type="component" value="Unassembled WGS sequence"/>
</dbReference>
<organism evidence="1 2">
    <name type="scientific">Candidatus Shapirobacteria bacterium CG09_land_8_20_14_0_10_47_13</name>
    <dbReference type="NCBI Taxonomy" id="1974481"/>
    <lineage>
        <taxon>Bacteria</taxon>
        <taxon>Candidatus Shapironibacteriota</taxon>
    </lineage>
</organism>
<proteinExistence type="predicted"/>
<evidence type="ECO:0000313" key="2">
    <source>
        <dbReference type="Proteomes" id="UP000230033"/>
    </source>
</evidence>
<dbReference type="AlphaFoldDB" id="A0A2H0WMN5"/>
<accession>A0A2H0WMN5</accession>
<evidence type="ECO:0000313" key="1">
    <source>
        <dbReference type="EMBL" id="PIS13912.1"/>
    </source>
</evidence>
<name>A0A2H0WMN5_9BACT</name>
<comment type="caution">
    <text evidence="1">The sequence shown here is derived from an EMBL/GenBank/DDBJ whole genome shotgun (WGS) entry which is preliminary data.</text>
</comment>
<protein>
    <submittedName>
        <fullName evidence="1">Uncharacterized protein</fullName>
    </submittedName>
</protein>
<reference evidence="2" key="1">
    <citation type="submission" date="2017-09" db="EMBL/GenBank/DDBJ databases">
        <title>Depth-based differentiation of microbial function through sediment-hosted aquifers and enrichment of novel symbionts in the deep terrestrial subsurface.</title>
        <authorList>
            <person name="Probst A.J."/>
            <person name="Ladd B."/>
            <person name="Jarett J.K."/>
            <person name="Geller-Mcgrath D.E."/>
            <person name="Sieber C.M.K."/>
            <person name="Emerson J.B."/>
            <person name="Anantharaman K."/>
            <person name="Thomas B.C."/>
            <person name="Malmstrom R."/>
            <person name="Stieglmeier M."/>
            <person name="Klingl A."/>
            <person name="Woyke T."/>
            <person name="Ryan C.M."/>
            <person name="Banfield J.F."/>
        </authorList>
    </citation>
    <scope>NUCLEOTIDE SEQUENCE [LARGE SCALE GENOMIC DNA]</scope>
</reference>
<sequence>MSKSKILPTKLANARLIPWKKMTPLSTLKLERGSKAGVVLDKDGVPRLFIFDTFALLDVLSAIDEAIVDKLPHKDYYSRKSNPAGWLIDELETKLPLNPEYIDSLKAAIGEAEKRGWVPFEKIQAELSL</sequence>